<proteinExistence type="predicted"/>
<name>A0AAV0D2R3_9ASTE</name>
<gene>
    <name evidence="2" type="ORF">CEPIT_LOCUS10635</name>
</gene>
<reference evidence="2" key="1">
    <citation type="submission" date="2022-07" db="EMBL/GenBank/DDBJ databases">
        <authorList>
            <person name="Macas J."/>
            <person name="Novak P."/>
            <person name="Neumann P."/>
        </authorList>
    </citation>
    <scope>NUCLEOTIDE SEQUENCE</scope>
</reference>
<evidence type="ECO:0000313" key="3">
    <source>
        <dbReference type="Proteomes" id="UP001152523"/>
    </source>
</evidence>
<evidence type="ECO:0000313" key="2">
    <source>
        <dbReference type="EMBL" id="CAH9088876.1"/>
    </source>
</evidence>
<keyword evidence="3" id="KW-1185">Reference proteome</keyword>
<organism evidence="2 3">
    <name type="scientific">Cuscuta epithymum</name>
    <dbReference type="NCBI Taxonomy" id="186058"/>
    <lineage>
        <taxon>Eukaryota</taxon>
        <taxon>Viridiplantae</taxon>
        <taxon>Streptophyta</taxon>
        <taxon>Embryophyta</taxon>
        <taxon>Tracheophyta</taxon>
        <taxon>Spermatophyta</taxon>
        <taxon>Magnoliopsida</taxon>
        <taxon>eudicotyledons</taxon>
        <taxon>Gunneridae</taxon>
        <taxon>Pentapetalae</taxon>
        <taxon>asterids</taxon>
        <taxon>lamiids</taxon>
        <taxon>Solanales</taxon>
        <taxon>Convolvulaceae</taxon>
        <taxon>Cuscuteae</taxon>
        <taxon>Cuscuta</taxon>
        <taxon>Cuscuta subgen. Cuscuta</taxon>
    </lineage>
</organism>
<protein>
    <submittedName>
        <fullName evidence="2">Uncharacterized protein</fullName>
    </submittedName>
</protein>
<dbReference type="AlphaFoldDB" id="A0AAV0D2R3"/>
<feature type="compositionally biased region" description="Low complexity" evidence="1">
    <location>
        <begin position="18"/>
        <end position="48"/>
    </location>
</feature>
<evidence type="ECO:0000256" key="1">
    <source>
        <dbReference type="SAM" id="MobiDB-lite"/>
    </source>
</evidence>
<dbReference type="EMBL" id="CAMAPF010000060">
    <property type="protein sequence ID" value="CAH9088876.1"/>
    <property type="molecule type" value="Genomic_DNA"/>
</dbReference>
<accession>A0AAV0D2R3</accession>
<sequence>MNVNTYPATGPPPRRTQQRGSHQRQQQHSAQPSPAAAFSATPSSPSPSTLYDPWVIDSGATHHVTGDISKLSLSHPYNEFAGADVAKRDA</sequence>
<feature type="region of interest" description="Disordered" evidence="1">
    <location>
        <begin position="1"/>
        <end position="54"/>
    </location>
</feature>
<dbReference type="Proteomes" id="UP001152523">
    <property type="component" value="Unassembled WGS sequence"/>
</dbReference>
<comment type="caution">
    <text evidence="2">The sequence shown here is derived from an EMBL/GenBank/DDBJ whole genome shotgun (WGS) entry which is preliminary data.</text>
</comment>